<reference evidence="2" key="1">
    <citation type="journal article" date="2023" name="G3 (Bethesda)">
        <title>Genome assembly and association tests identify interacting loci associated with vigor, precocity, and sex in interspecific pistachio rootstocks.</title>
        <authorList>
            <person name="Palmer W."/>
            <person name="Jacygrad E."/>
            <person name="Sagayaradj S."/>
            <person name="Cavanaugh K."/>
            <person name="Han R."/>
            <person name="Bertier L."/>
            <person name="Beede B."/>
            <person name="Kafkas S."/>
            <person name="Golino D."/>
            <person name="Preece J."/>
            <person name="Michelmore R."/>
        </authorList>
    </citation>
    <scope>NUCLEOTIDE SEQUENCE [LARGE SCALE GENOMIC DNA]</scope>
</reference>
<sequence length="125" mass="14240">MQNQQYAAPEWHKNNTPITVKADVYSFGVMLLEIICCRKNMDISLKDEEIILMDWVYHCYEAGELRKLVNEEGLDMEEAEKLVKIGLLCVETEFASRPTMKEVILMMEGIVSILPPASPYPSGRG</sequence>
<name>A0ACC0XFV2_9ROSI</name>
<proteinExistence type="predicted"/>
<organism evidence="1 2">
    <name type="scientific">Pistacia integerrima</name>
    <dbReference type="NCBI Taxonomy" id="434235"/>
    <lineage>
        <taxon>Eukaryota</taxon>
        <taxon>Viridiplantae</taxon>
        <taxon>Streptophyta</taxon>
        <taxon>Embryophyta</taxon>
        <taxon>Tracheophyta</taxon>
        <taxon>Spermatophyta</taxon>
        <taxon>Magnoliopsida</taxon>
        <taxon>eudicotyledons</taxon>
        <taxon>Gunneridae</taxon>
        <taxon>Pentapetalae</taxon>
        <taxon>rosids</taxon>
        <taxon>malvids</taxon>
        <taxon>Sapindales</taxon>
        <taxon>Anacardiaceae</taxon>
        <taxon>Pistacia</taxon>
    </lineage>
</organism>
<evidence type="ECO:0000313" key="1">
    <source>
        <dbReference type="EMBL" id="KAJ0016990.1"/>
    </source>
</evidence>
<accession>A0ACC0XFV2</accession>
<dbReference type="Proteomes" id="UP001163603">
    <property type="component" value="Chromosome 12"/>
</dbReference>
<evidence type="ECO:0000313" key="2">
    <source>
        <dbReference type="Proteomes" id="UP001163603"/>
    </source>
</evidence>
<keyword evidence="2" id="KW-1185">Reference proteome</keyword>
<dbReference type="EMBL" id="CM047747">
    <property type="protein sequence ID" value="KAJ0016990.1"/>
    <property type="molecule type" value="Genomic_DNA"/>
</dbReference>
<gene>
    <name evidence="1" type="ORF">Pint_12069</name>
</gene>
<comment type="caution">
    <text evidence="1">The sequence shown here is derived from an EMBL/GenBank/DDBJ whole genome shotgun (WGS) entry which is preliminary data.</text>
</comment>
<protein>
    <submittedName>
        <fullName evidence="1">Uncharacterized protein</fullName>
    </submittedName>
</protein>